<accession>A0A6A4IRY3</accession>
<feature type="compositionally biased region" description="Polar residues" evidence="1">
    <location>
        <begin position="93"/>
        <end position="103"/>
    </location>
</feature>
<keyword evidence="2" id="KW-0812">Transmembrane</keyword>
<feature type="transmembrane region" description="Helical" evidence="2">
    <location>
        <begin position="499"/>
        <end position="522"/>
    </location>
</feature>
<keyword evidence="2" id="KW-1133">Transmembrane helix</keyword>
<proteinExistence type="predicted"/>
<feature type="compositionally biased region" description="Polar residues" evidence="1">
    <location>
        <begin position="66"/>
        <end position="80"/>
    </location>
</feature>
<dbReference type="OrthoDB" id="5595612at2759"/>
<dbReference type="AlphaFoldDB" id="A0A6A4IRY3"/>
<keyword evidence="2" id="KW-0472">Membrane</keyword>
<evidence type="ECO:0000256" key="1">
    <source>
        <dbReference type="SAM" id="MobiDB-lite"/>
    </source>
</evidence>
<feature type="region of interest" description="Disordered" evidence="1">
    <location>
        <begin position="51"/>
        <end position="142"/>
    </location>
</feature>
<organism evidence="3 4">
    <name type="scientific">Gymnopus androsaceus JB14</name>
    <dbReference type="NCBI Taxonomy" id="1447944"/>
    <lineage>
        <taxon>Eukaryota</taxon>
        <taxon>Fungi</taxon>
        <taxon>Dikarya</taxon>
        <taxon>Basidiomycota</taxon>
        <taxon>Agaricomycotina</taxon>
        <taxon>Agaricomycetes</taxon>
        <taxon>Agaricomycetidae</taxon>
        <taxon>Agaricales</taxon>
        <taxon>Marasmiineae</taxon>
        <taxon>Omphalotaceae</taxon>
        <taxon>Gymnopus</taxon>
    </lineage>
</organism>
<evidence type="ECO:0000313" key="3">
    <source>
        <dbReference type="EMBL" id="KAE9411007.1"/>
    </source>
</evidence>
<protein>
    <submittedName>
        <fullName evidence="3">Uncharacterized protein</fullName>
    </submittedName>
</protein>
<sequence length="1023" mass="108054">MAQSNNEPNDTLKPSRLAAQKHLSSGSIDTNASAIADSTLSFAGSLHLGRFPAPPLSIPSSPIQSEYSPSVAGSSKTFGSTAPLAPLRKKSHGSTPASASSTSKQHRPLPSLKSNISAGSSKSPVKSQPTTPKSRTISPYDWHEGASSIDVEVDAHEDRLLPTNFITSLLQENSKPRRSSMHSDAYSGFSEMTYPPVMRYPGTTTSERPPPLPPYTPLPAYKANPKGSRPPPSAFSPIPEGSAAGHISDDSDTLASNNDFTTTVIRSASRSYNIQGAPVVGVAPARIHRYSSGSPDVRASMTPSDDRTLSYGQFAHASNTFQHNSALPSSVMQPHFLRDNPRTMDMQSRQSVHSTRSFAPSFISRISETGRSIARVLPWKRKPLPPVPTIPHIPIAAEAQSRLEDSRVPLPDLVARAEALNGLLEKGYHPHHSFDSSYYGALPKDDAQTSALEGSSSSVRDHESMLQRRLRGDVADPFPFNSQSLEKVSKAPNPKRKRYLIILAIFVVVAAAAIGAGVGVSLSHKSSSSLPTCSNPDTTGTFCDLDATCVCTLSGSECDGLAQSIVSLTPTMNELFGTNYTTNSVYTAIWLADGLTTGSSCASQALLIDTPGLSSASSPNRTSWARSALLWNLVQSQNASATQSLQSFTSNAPWSTLSSDGPVAGQSAFSVNASGFEFDFAAQTIGEPSVSFVSSGEPTTEQTGRVGSTALAALNRMYSFGLASSTQRGNALELDLGTFRSAVASSAILIPFDATYNVSSQALANQMTNSTTQAFPVPLSCYPGLNSTQIQEIDAIEQTVYGLGATAQVYGVLDVLRLRLPFVDSRTGVATQAASLQADVKPRVVLRSGEVLGALPLWSNASVFTSATSNPRNYGTINNMDHVLLDYLSSIPDISVATAVATYVVGASPLPPSNTSALASSIGTIPSLEVAVFGSVLPADILNVVSSFPQGQDVRDWAIIGTDTSVVWAQSALATQVARDSSLTSTTFDDIWATAFLAIENNVSGVTVTNITNSLESTGLFSS</sequence>
<reference evidence="3" key="1">
    <citation type="journal article" date="2019" name="Environ. Microbiol.">
        <title>Fungal ecological strategies reflected in gene transcription - a case study of two litter decomposers.</title>
        <authorList>
            <person name="Barbi F."/>
            <person name="Kohler A."/>
            <person name="Barry K."/>
            <person name="Baskaran P."/>
            <person name="Daum C."/>
            <person name="Fauchery L."/>
            <person name="Ihrmark K."/>
            <person name="Kuo A."/>
            <person name="LaButti K."/>
            <person name="Lipzen A."/>
            <person name="Morin E."/>
            <person name="Grigoriev I.V."/>
            <person name="Henrissat B."/>
            <person name="Lindahl B."/>
            <person name="Martin F."/>
        </authorList>
    </citation>
    <scope>NUCLEOTIDE SEQUENCE</scope>
    <source>
        <strain evidence="3">JB14</strain>
    </source>
</reference>
<evidence type="ECO:0000313" key="4">
    <source>
        <dbReference type="Proteomes" id="UP000799118"/>
    </source>
</evidence>
<dbReference type="Proteomes" id="UP000799118">
    <property type="component" value="Unassembled WGS sequence"/>
</dbReference>
<gene>
    <name evidence="3" type="ORF">BT96DRAFT_912373</name>
</gene>
<dbReference type="EMBL" id="ML769384">
    <property type="protein sequence ID" value="KAE9411007.1"/>
    <property type="molecule type" value="Genomic_DNA"/>
</dbReference>
<feature type="compositionally biased region" description="Polar residues" evidence="1">
    <location>
        <begin position="112"/>
        <end position="137"/>
    </location>
</feature>
<evidence type="ECO:0000256" key="2">
    <source>
        <dbReference type="SAM" id="Phobius"/>
    </source>
</evidence>
<keyword evidence="4" id="KW-1185">Reference proteome</keyword>
<feature type="region of interest" description="Disordered" evidence="1">
    <location>
        <begin position="1"/>
        <end position="29"/>
    </location>
</feature>
<feature type="region of interest" description="Disordered" evidence="1">
    <location>
        <begin position="224"/>
        <end position="255"/>
    </location>
</feature>
<name>A0A6A4IRY3_9AGAR</name>